<organism evidence="1 2">
    <name type="scientific">Paenibacillus macerans</name>
    <name type="common">Bacillus macerans</name>
    <dbReference type="NCBI Taxonomy" id="44252"/>
    <lineage>
        <taxon>Bacteria</taxon>
        <taxon>Bacillati</taxon>
        <taxon>Bacillota</taxon>
        <taxon>Bacilli</taxon>
        <taxon>Bacillales</taxon>
        <taxon>Paenibacillaceae</taxon>
        <taxon>Paenibacillus</taxon>
    </lineage>
</organism>
<sequence>MDGLSEIYWIFSNECSSRRGISANLLDFSNER</sequence>
<dbReference type="EMBL" id="JMQA01000030">
    <property type="protein sequence ID" value="KFN08094.1"/>
    <property type="molecule type" value="Genomic_DNA"/>
</dbReference>
<protein>
    <submittedName>
        <fullName evidence="1">Uncharacterized protein</fullName>
    </submittedName>
</protein>
<comment type="caution">
    <text evidence="1">The sequence shown here is derived from an EMBL/GenBank/DDBJ whole genome shotgun (WGS) entry which is preliminary data.</text>
</comment>
<dbReference type="HOGENOM" id="CLU_3390545_0_0_9"/>
<proteinExistence type="predicted"/>
<accession>A0A090ZA26</accession>
<keyword evidence="2" id="KW-1185">Reference proteome</keyword>
<reference evidence="1 2" key="1">
    <citation type="submission" date="2014-04" db="EMBL/GenBank/DDBJ databases">
        <authorList>
            <person name="Bishop-Lilly K.A."/>
            <person name="Broomall S.M."/>
            <person name="Chain P.S."/>
            <person name="Chertkov O."/>
            <person name="Coyne S.R."/>
            <person name="Daligault H.E."/>
            <person name="Davenport K.W."/>
            <person name="Erkkila T."/>
            <person name="Frey K.G."/>
            <person name="Gibbons H.S."/>
            <person name="Gu W."/>
            <person name="Jaissle J."/>
            <person name="Johnson S.L."/>
            <person name="Koroleva G.I."/>
            <person name="Ladner J.T."/>
            <person name="Lo C.-C."/>
            <person name="Minogue T.D."/>
            <person name="Munk C."/>
            <person name="Palacios G.F."/>
            <person name="Redden C.L."/>
            <person name="Rosenzweig C.N."/>
            <person name="Scholz M.B."/>
            <person name="Teshima H."/>
            <person name="Xu Y."/>
        </authorList>
    </citation>
    <scope>NUCLEOTIDE SEQUENCE [LARGE SCALE GENOMIC DNA]</scope>
    <source>
        <strain evidence="1 2">8244</strain>
    </source>
</reference>
<dbReference type="Proteomes" id="UP000029278">
    <property type="component" value="Unassembled WGS sequence"/>
</dbReference>
<evidence type="ECO:0000313" key="1">
    <source>
        <dbReference type="EMBL" id="KFN08094.1"/>
    </source>
</evidence>
<evidence type="ECO:0000313" key="2">
    <source>
        <dbReference type="Proteomes" id="UP000029278"/>
    </source>
</evidence>
<gene>
    <name evidence="1" type="ORF">DJ90_3455</name>
</gene>
<dbReference type="AlphaFoldDB" id="A0A090ZA26"/>
<name>A0A090ZA26_PAEMA</name>
<dbReference type="STRING" id="44252.DJ90_3455"/>